<dbReference type="SMART" id="SM00244">
    <property type="entry name" value="PHB"/>
    <property type="match status" value="1"/>
</dbReference>
<dbReference type="SUPFAM" id="SSF117892">
    <property type="entry name" value="Band 7/SPFH domain"/>
    <property type="match status" value="1"/>
</dbReference>
<evidence type="ECO:0000313" key="2">
    <source>
        <dbReference type="EMBL" id="CAB4017773.1"/>
    </source>
</evidence>
<sequence>MATKYSFLGRQDRLGLYSNDSLHTERISANKTVDVIGWIITFIAYVFAILTLPVSVFCCVKIIQDYERAVIFRLGRLQPVKQPGVIFILPCIDKWDRVDMRVKAFNVPPQKILTKDQAAVLVGATVQFLIKDPVASKGVVQDLNHSMRVLAQTTLVNIMMTLKLVEIQNDKKFTSIHAQDELNKATKSWGVQIHRIEISEPQVICAPPEFKPDLASMFKGADNPISTLFQVMQGATSGITPQVLPSRSNPATHHAPAMPVSREQPPHPTPLDPDQLVAIFNHVTDERLVQEIGCVYQFNISGQGGVWYLDLKNGCGRGGKGPPLGCMPDAVISLSSEDMHALFAGEMTAFNAYMQGRVTVEGDVRMAMKLESVVERMKQPRMGMRTAHVQNDHGRNDVMII</sequence>
<dbReference type="Gene3D" id="3.30.479.30">
    <property type="entry name" value="Band 7 domain"/>
    <property type="match status" value="1"/>
</dbReference>
<dbReference type="InterPro" id="IPR036527">
    <property type="entry name" value="SCP2_sterol-bd_dom_sf"/>
</dbReference>
<proteinExistence type="inferred from homology"/>
<gene>
    <name evidence="2" type="ORF">PACLA_8A004330</name>
</gene>
<dbReference type="PANTHER" id="PTHR10264">
    <property type="entry name" value="BAND 7 PROTEIN-RELATED"/>
    <property type="match status" value="1"/>
</dbReference>
<dbReference type="InterPro" id="IPR036013">
    <property type="entry name" value="Band_7/SPFH_dom_sf"/>
</dbReference>
<dbReference type="AlphaFoldDB" id="A0A6S7IKD7"/>
<dbReference type="Pfam" id="PF02036">
    <property type="entry name" value="SCP2"/>
    <property type="match status" value="1"/>
</dbReference>
<reference evidence="2" key="1">
    <citation type="submission" date="2020-04" db="EMBL/GenBank/DDBJ databases">
        <authorList>
            <person name="Alioto T."/>
            <person name="Alioto T."/>
            <person name="Gomez Garrido J."/>
        </authorList>
    </citation>
    <scope>NUCLEOTIDE SEQUENCE</scope>
    <source>
        <strain evidence="2">A484AB</strain>
    </source>
</reference>
<comment type="caution">
    <text evidence="2">The sequence shown here is derived from an EMBL/GenBank/DDBJ whole genome shotgun (WGS) entry which is preliminary data.</text>
</comment>
<dbReference type="PANTHER" id="PTHR10264:SF130">
    <property type="entry name" value="STOMATIN-LIKE PROTEIN 1"/>
    <property type="match status" value="1"/>
</dbReference>
<dbReference type="Pfam" id="PF01145">
    <property type="entry name" value="Band_7"/>
    <property type="match status" value="1"/>
</dbReference>
<protein>
    <submittedName>
        <fullName evidence="2">Stomatin 1</fullName>
    </submittedName>
</protein>
<dbReference type="InterPro" id="IPR001972">
    <property type="entry name" value="Stomatin_HflK_fam"/>
</dbReference>
<dbReference type="SUPFAM" id="SSF55718">
    <property type="entry name" value="SCP-like"/>
    <property type="match status" value="1"/>
</dbReference>
<name>A0A6S7IKD7_PARCT</name>
<dbReference type="OrthoDB" id="3592703at2759"/>
<dbReference type="InterPro" id="IPR001107">
    <property type="entry name" value="Band_7"/>
</dbReference>
<comment type="similarity">
    <text evidence="1">Belongs to the band 7/mec-2 family.</text>
</comment>
<dbReference type="PRINTS" id="PR00721">
    <property type="entry name" value="STOMATIN"/>
</dbReference>
<dbReference type="FunFam" id="3.30.479.30:FF:000004">
    <property type="entry name" value="Putative membrane protease family, stomatin"/>
    <property type="match status" value="1"/>
</dbReference>
<keyword evidence="3" id="KW-1185">Reference proteome</keyword>
<dbReference type="Proteomes" id="UP001152795">
    <property type="component" value="Unassembled WGS sequence"/>
</dbReference>
<dbReference type="Gene3D" id="3.30.1050.10">
    <property type="entry name" value="SCP2 sterol-binding domain"/>
    <property type="match status" value="1"/>
</dbReference>
<evidence type="ECO:0000256" key="1">
    <source>
        <dbReference type="ARBA" id="ARBA00008164"/>
    </source>
</evidence>
<dbReference type="InterPro" id="IPR003033">
    <property type="entry name" value="SCP2_sterol-bd_dom"/>
</dbReference>
<dbReference type="GO" id="GO:0009898">
    <property type="term" value="C:cytoplasmic side of plasma membrane"/>
    <property type="evidence" value="ECO:0007669"/>
    <property type="project" value="UniProtKB-ARBA"/>
</dbReference>
<accession>A0A6S7IKD7</accession>
<dbReference type="EMBL" id="CACRXK020009700">
    <property type="protein sequence ID" value="CAB4017773.1"/>
    <property type="molecule type" value="Genomic_DNA"/>
</dbReference>
<dbReference type="InterPro" id="IPR043202">
    <property type="entry name" value="Band-7_stomatin-like"/>
</dbReference>
<evidence type="ECO:0000313" key="3">
    <source>
        <dbReference type="Proteomes" id="UP001152795"/>
    </source>
</evidence>
<organism evidence="2 3">
    <name type="scientific">Paramuricea clavata</name>
    <name type="common">Red gorgonian</name>
    <name type="synonym">Violescent sea-whip</name>
    <dbReference type="NCBI Taxonomy" id="317549"/>
    <lineage>
        <taxon>Eukaryota</taxon>
        <taxon>Metazoa</taxon>
        <taxon>Cnidaria</taxon>
        <taxon>Anthozoa</taxon>
        <taxon>Octocorallia</taxon>
        <taxon>Malacalcyonacea</taxon>
        <taxon>Plexauridae</taxon>
        <taxon>Paramuricea</taxon>
    </lineage>
</organism>